<feature type="transmembrane region" description="Helical" evidence="9">
    <location>
        <begin position="581"/>
        <end position="605"/>
    </location>
</feature>
<keyword evidence="7" id="KW-0675">Receptor</keyword>
<feature type="transmembrane region" description="Helical" evidence="9">
    <location>
        <begin position="394"/>
        <end position="417"/>
    </location>
</feature>
<evidence type="ECO:0000256" key="8">
    <source>
        <dbReference type="ARBA" id="ARBA00023180"/>
    </source>
</evidence>
<evidence type="ECO:0000256" key="5">
    <source>
        <dbReference type="ARBA" id="ARBA00022989"/>
    </source>
</evidence>
<evidence type="ECO:0000256" key="2">
    <source>
        <dbReference type="ARBA" id="ARBA00008685"/>
    </source>
</evidence>
<dbReference type="InterPro" id="IPR052192">
    <property type="entry name" value="Insect_Ionotropic_Sensory_Rcpt"/>
</dbReference>
<dbReference type="Proteomes" id="UP001562425">
    <property type="component" value="Unassembled WGS sequence"/>
</dbReference>
<protein>
    <recommendedName>
        <fullName evidence="11">Ionotropic glutamate receptor C-terminal domain-containing protein</fullName>
    </recommendedName>
</protein>
<gene>
    <name evidence="12" type="ORF">pipiens_010820</name>
</gene>
<dbReference type="Pfam" id="PF00060">
    <property type="entry name" value="Lig_chan"/>
    <property type="match status" value="1"/>
</dbReference>
<feature type="transmembrane region" description="Helical" evidence="9">
    <location>
        <begin position="328"/>
        <end position="350"/>
    </location>
</feature>
<keyword evidence="10" id="KW-0732">Signal</keyword>
<proteinExistence type="inferred from homology"/>
<dbReference type="InterPro" id="IPR001320">
    <property type="entry name" value="Iontro_rcpt_C"/>
</dbReference>
<dbReference type="Gene3D" id="1.10.287.70">
    <property type="match status" value="1"/>
</dbReference>
<evidence type="ECO:0000256" key="9">
    <source>
        <dbReference type="SAM" id="Phobius"/>
    </source>
</evidence>
<evidence type="ECO:0000313" key="12">
    <source>
        <dbReference type="EMBL" id="KAL1396007.1"/>
    </source>
</evidence>
<dbReference type="GO" id="GO:0050906">
    <property type="term" value="P:detection of stimulus involved in sensory perception"/>
    <property type="evidence" value="ECO:0007669"/>
    <property type="project" value="UniProtKB-ARBA"/>
</dbReference>
<evidence type="ECO:0000256" key="6">
    <source>
        <dbReference type="ARBA" id="ARBA00023136"/>
    </source>
</evidence>
<keyword evidence="13" id="KW-1185">Reference proteome</keyword>
<evidence type="ECO:0000313" key="13">
    <source>
        <dbReference type="Proteomes" id="UP001562425"/>
    </source>
</evidence>
<keyword evidence="8" id="KW-0325">Glycoprotein</keyword>
<dbReference type="SUPFAM" id="SSF53850">
    <property type="entry name" value="Periplasmic binding protein-like II"/>
    <property type="match status" value="1"/>
</dbReference>
<dbReference type="PANTHER" id="PTHR42643:SF33">
    <property type="entry name" value="GLUTAMATE RECEPTOR 2-LIKE PROTEIN"/>
    <property type="match status" value="1"/>
</dbReference>
<comment type="caution">
    <text evidence="12">The sequence shown here is derived from an EMBL/GenBank/DDBJ whole genome shotgun (WGS) entry which is preliminary data.</text>
</comment>
<comment type="subcellular location">
    <subcellularLocation>
        <location evidence="1">Cell membrane</location>
        <topology evidence="1">Multi-pass membrane protein</topology>
    </subcellularLocation>
</comment>
<keyword evidence="5 9" id="KW-1133">Transmembrane helix</keyword>
<dbReference type="AlphaFoldDB" id="A0ABD1DAA8"/>
<organism evidence="12 13">
    <name type="scientific">Culex pipiens pipiens</name>
    <name type="common">Northern house mosquito</name>
    <dbReference type="NCBI Taxonomy" id="38569"/>
    <lineage>
        <taxon>Eukaryota</taxon>
        <taxon>Metazoa</taxon>
        <taxon>Ecdysozoa</taxon>
        <taxon>Arthropoda</taxon>
        <taxon>Hexapoda</taxon>
        <taxon>Insecta</taxon>
        <taxon>Pterygota</taxon>
        <taxon>Neoptera</taxon>
        <taxon>Endopterygota</taxon>
        <taxon>Diptera</taxon>
        <taxon>Nematocera</taxon>
        <taxon>Culicoidea</taxon>
        <taxon>Culicidae</taxon>
        <taxon>Culicinae</taxon>
        <taxon>Culicini</taxon>
        <taxon>Culex</taxon>
        <taxon>Culex</taxon>
    </lineage>
</organism>
<evidence type="ECO:0000259" key="11">
    <source>
        <dbReference type="Pfam" id="PF00060"/>
    </source>
</evidence>
<reference evidence="12 13" key="1">
    <citation type="submission" date="2024-05" db="EMBL/GenBank/DDBJ databases">
        <title>Culex pipiens pipiens assembly and annotation.</title>
        <authorList>
            <person name="Alout H."/>
            <person name="Durand T."/>
        </authorList>
    </citation>
    <scope>NUCLEOTIDE SEQUENCE [LARGE SCALE GENOMIC DNA]</scope>
    <source>
        <strain evidence="12">HA-2024</strain>
        <tissue evidence="12">Whole body</tissue>
    </source>
</reference>
<dbReference type="EMBL" id="JBEHCU010006883">
    <property type="protein sequence ID" value="KAL1396007.1"/>
    <property type="molecule type" value="Genomic_DNA"/>
</dbReference>
<feature type="chain" id="PRO_5044785206" description="Ionotropic glutamate receptor C-terminal domain-containing protein" evidence="10">
    <location>
        <begin position="19"/>
        <end position="630"/>
    </location>
</feature>
<evidence type="ECO:0000256" key="10">
    <source>
        <dbReference type="SAM" id="SignalP"/>
    </source>
</evidence>
<feature type="signal peptide" evidence="10">
    <location>
        <begin position="1"/>
        <end position="18"/>
    </location>
</feature>
<keyword evidence="4 9" id="KW-0812">Transmembrane</keyword>
<keyword evidence="3" id="KW-1003">Cell membrane</keyword>
<feature type="domain" description="Ionotropic glutamate receptor C-terminal" evidence="11">
    <location>
        <begin position="328"/>
        <end position="510"/>
    </location>
</feature>
<comment type="similarity">
    <text evidence="2">Belongs to the glutamate-gated ion channel (TC 1.A.10.1) family.</text>
</comment>
<evidence type="ECO:0000256" key="7">
    <source>
        <dbReference type="ARBA" id="ARBA00023170"/>
    </source>
</evidence>
<accession>A0ABD1DAA8</accession>
<evidence type="ECO:0000256" key="4">
    <source>
        <dbReference type="ARBA" id="ARBA00022692"/>
    </source>
</evidence>
<name>A0ABD1DAA8_CULPP</name>
<dbReference type="PANTHER" id="PTHR42643">
    <property type="entry name" value="IONOTROPIC RECEPTOR 20A-RELATED"/>
    <property type="match status" value="1"/>
</dbReference>
<keyword evidence="6 9" id="KW-0472">Membrane</keyword>
<sequence length="630" mass="72308">MHFRSIFLVLSVLNGCTCSPILTAVADLIRCLNYPVQITVMQDGCWTDREKTYFWRELASIPAAVRFSGLDVGDLPWDDPNQHRNLLVVDASCPGTKRLLQQAGQLLYYRVKWIVIDRGSLDCGRFLRFFDDLKVLISSEVYYLCAGEGVDGYSVRQVYRYSIESSLVEEVFGYWYRGVVVRNDHAAIAASVRRQNLNRFKLRASVVITHNATLNHLEDYKEKHVDTITKKNYFLTKYMVENLNATVQYSYVNSWGYRNPKTGRFSGMIGELQADQADLGATALFLTADRIREIDYLSMTTPTRAKFVFRSPKLSVTDNVFILPFNGTVWMCIISFIVLSATLLLIIMLVEFRYTTVRYGSFRPTLMDTMMNMFGTSCQQGSFMEPKSLPTRCLILLSLIVLMFLYASYSANIVALIQSPSRKIRTVEDLLNSRLETGAEDTVYNKYYFMHETEPIRKALFERKMRSRDGSLDRFIPLEKGVERLRQGLYAFHVELGVGYKVISETYQEDEKCGLQEIEYLNIIDPYYAVQKNSSFREIVRLSLFKLREFGIQGREHSMLYTKKPTCSGGSSFIPVTIVDVWPALVLLWWGFGIAAGLVVGEFGLKKRRDIRGRFFKRSRVNAVKPMGLS</sequence>
<dbReference type="Gene3D" id="3.40.190.10">
    <property type="entry name" value="Periplasmic binding protein-like II"/>
    <property type="match status" value="1"/>
</dbReference>
<dbReference type="GO" id="GO:0005886">
    <property type="term" value="C:plasma membrane"/>
    <property type="evidence" value="ECO:0007669"/>
    <property type="project" value="UniProtKB-SubCell"/>
</dbReference>
<evidence type="ECO:0000256" key="1">
    <source>
        <dbReference type="ARBA" id="ARBA00004651"/>
    </source>
</evidence>
<evidence type="ECO:0000256" key="3">
    <source>
        <dbReference type="ARBA" id="ARBA00022475"/>
    </source>
</evidence>